<evidence type="ECO:0000313" key="2">
    <source>
        <dbReference type="Proteomes" id="UP001172457"/>
    </source>
</evidence>
<gene>
    <name evidence="1" type="ORF">OSB04_017066</name>
</gene>
<dbReference type="AlphaFoldDB" id="A0AA38TFE1"/>
<evidence type="ECO:0000313" key="1">
    <source>
        <dbReference type="EMBL" id="KAJ9553021.1"/>
    </source>
</evidence>
<dbReference type="Pfam" id="PF14223">
    <property type="entry name" value="Retrotran_gag_2"/>
    <property type="match status" value="1"/>
</dbReference>
<organism evidence="1 2">
    <name type="scientific">Centaurea solstitialis</name>
    <name type="common">yellow star-thistle</name>
    <dbReference type="NCBI Taxonomy" id="347529"/>
    <lineage>
        <taxon>Eukaryota</taxon>
        <taxon>Viridiplantae</taxon>
        <taxon>Streptophyta</taxon>
        <taxon>Embryophyta</taxon>
        <taxon>Tracheophyta</taxon>
        <taxon>Spermatophyta</taxon>
        <taxon>Magnoliopsida</taxon>
        <taxon>eudicotyledons</taxon>
        <taxon>Gunneridae</taxon>
        <taxon>Pentapetalae</taxon>
        <taxon>asterids</taxon>
        <taxon>campanulids</taxon>
        <taxon>Asterales</taxon>
        <taxon>Asteraceae</taxon>
        <taxon>Carduoideae</taxon>
        <taxon>Cardueae</taxon>
        <taxon>Centaureinae</taxon>
        <taxon>Centaurea</taxon>
    </lineage>
</organism>
<name>A0AA38TFE1_9ASTR</name>
<comment type="caution">
    <text evidence="1">The sequence shown here is derived from an EMBL/GenBank/DDBJ whole genome shotgun (WGS) entry which is preliminary data.</text>
</comment>
<reference evidence="1" key="1">
    <citation type="submission" date="2023-03" db="EMBL/GenBank/DDBJ databases">
        <title>Chromosome-scale reference genome and RAD-based genetic map of yellow starthistle (Centaurea solstitialis) reveal putative structural variation and QTLs associated with invader traits.</title>
        <authorList>
            <person name="Reatini B."/>
            <person name="Cang F.A."/>
            <person name="Jiang Q."/>
            <person name="Mckibben M.T.W."/>
            <person name="Barker M.S."/>
            <person name="Rieseberg L.H."/>
            <person name="Dlugosch K.M."/>
        </authorList>
    </citation>
    <scope>NUCLEOTIDE SEQUENCE</scope>
    <source>
        <strain evidence="1">CAN-66</strain>
        <tissue evidence="1">Leaf</tissue>
    </source>
</reference>
<dbReference type="EMBL" id="JARYMX010000004">
    <property type="protein sequence ID" value="KAJ9553021.1"/>
    <property type="molecule type" value="Genomic_DNA"/>
</dbReference>
<dbReference type="Proteomes" id="UP001172457">
    <property type="component" value="Chromosome 4"/>
</dbReference>
<protein>
    <submittedName>
        <fullName evidence="1">Uncharacterized protein</fullName>
    </submittedName>
</protein>
<keyword evidence="2" id="KW-1185">Reference proteome</keyword>
<sequence length="257" mass="29611">MAYTVATIDALAPSPHRFDNDGKRHRHRSPSSSLVVNTAVHHRFLAFFSGGYGAVTTDWWCRLCREQVRPPPSAAYHQSGGAAWWISAMGNATTTNRVVWHGVRVIRLSKPVIGLAVWSASCHRSTADHRFSQKKLCYQQIHFKSESKYIEEDWKLSELSLLSLSLPYEVYHSLVNFPTTKEIWSTLSVLYERSAEVKKSKKITLIRKYEFFSHERGESLTNYYNRFNSLLNDLLLMGKLYDNEEVLNKFMDGLPDF</sequence>
<accession>A0AA38TFE1</accession>
<proteinExistence type="predicted"/>